<dbReference type="Proteomes" id="UP001142393">
    <property type="component" value="Unassembled WGS sequence"/>
</dbReference>
<accession>A0A9W8P3N7</accession>
<evidence type="ECO:0000313" key="1">
    <source>
        <dbReference type="EMBL" id="KAJ3746085.1"/>
    </source>
</evidence>
<proteinExistence type="predicted"/>
<name>A0A9W8P3N7_9AGAR</name>
<sequence>MMEDIPGDYEGIASDSGRSTVDLVQATVPIIVPVLKAIHFESNLMYDGTIDRSFEQITWEDLTHISLDSISLLPEEYRAILHASHKLKSFIIVRPGEGVGAPGLPAPTGMVKPQQLNTLHLINCKKDMRPFLFAATVDLGTVKELVLSSSPGTLQTMQANDMGVNWTGIRTLKLSNTFGGQFIQDCGMRLSGDSTFEVIPM</sequence>
<dbReference type="EMBL" id="JANVFU010000004">
    <property type="protein sequence ID" value="KAJ3746085.1"/>
    <property type="molecule type" value="Genomic_DNA"/>
</dbReference>
<dbReference type="AlphaFoldDB" id="A0A9W8P3N7"/>
<protein>
    <submittedName>
        <fullName evidence="1">Uncharacterized protein</fullName>
    </submittedName>
</protein>
<evidence type="ECO:0000313" key="2">
    <source>
        <dbReference type="Proteomes" id="UP001142393"/>
    </source>
</evidence>
<keyword evidence="2" id="KW-1185">Reference proteome</keyword>
<organism evidence="1 2">
    <name type="scientific">Lentinula detonsa</name>
    <dbReference type="NCBI Taxonomy" id="2804962"/>
    <lineage>
        <taxon>Eukaryota</taxon>
        <taxon>Fungi</taxon>
        <taxon>Dikarya</taxon>
        <taxon>Basidiomycota</taxon>
        <taxon>Agaricomycotina</taxon>
        <taxon>Agaricomycetes</taxon>
        <taxon>Agaricomycetidae</taxon>
        <taxon>Agaricales</taxon>
        <taxon>Marasmiineae</taxon>
        <taxon>Omphalotaceae</taxon>
        <taxon>Lentinula</taxon>
    </lineage>
</organism>
<gene>
    <name evidence="1" type="ORF">DFH05DRAFT_909701</name>
</gene>
<comment type="caution">
    <text evidence="1">The sequence shown here is derived from an EMBL/GenBank/DDBJ whole genome shotgun (WGS) entry which is preliminary data.</text>
</comment>
<reference evidence="1 2" key="1">
    <citation type="journal article" date="2023" name="Proc. Natl. Acad. Sci. U.S.A.">
        <title>A global phylogenomic analysis of the shiitake genus Lentinula.</title>
        <authorList>
            <person name="Sierra-Patev S."/>
            <person name="Min B."/>
            <person name="Naranjo-Ortiz M."/>
            <person name="Looney B."/>
            <person name="Konkel Z."/>
            <person name="Slot J.C."/>
            <person name="Sakamoto Y."/>
            <person name="Steenwyk J.L."/>
            <person name="Rokas A."/>
            <person name="Carro J."/>
            <person name="Camarero S."/>
            <person name="Ferreira P."/>
            <person name="Molpeceres G."/>
            <person name="Ruiz-Duenas F.J."/>
            <person name="Serrano A."/>
            <person name="Henrissat B."/>
            <person name="Drula E."/>
            <person name="Hughes K.W."/>
            <person name="Mata J.L."/>
            <person name="Ishikawa N.K."/>
            <person name="Vargas-Isla R."/>
            <person name="Ushijima S."/>
            <person name="Smith C.A."/>
            <person name="Donoghue J."/>
            <person name="Ahrendt S."/>
            <person name="Andreopoulos W."/>
            <person name="He G."/>
            <person name="LaButti K."/>
            <person name="Lipzen A."/>
            <person name="Ng V."/>
            <person name="Riley R."/>
            <person name="Sandor L."/>
            <person name="Barry K."/>
            <person name="Martinez A.T."/>
            <person name="Xiao Y."/>
            <person name="Gibbons J.G."/>
            <person name="Terashima K."/>
            <person name="Grigoriev I.V."/>
            <person name="Hibbett D."/>
        </authorList>
    </citation>
    <scope>NUCLEOTIDE SEQUENCE [LARGE SCALE GENOMIC DNA]</scope>
    <source>
        <strain evidence="1 2">TFB7810</strain>
    </source>
</reference>